<feature type="region of interest" description="Disordered" evidence="5">
    <location>
        <begin position="490"/>
        <end position="571"/>
    </location>
</feature>
<dbReference type="EMBL" id="RDQH01000342">
    <property type="protein sequence ID" value="RXH71883.1"/>
    <property type="molecule type" value="Genomic_DNA"/>
</dbReference>
<evidence type="ECO:0000256" key="3">
    <source>
        <dbReference type="ARBA" id="ARBA00022664"/>
    </source>
</evidence>
<feature type="region of interest" description="Disordered" evidence="5">
    <location>
        <begin position="130"/>
        <end position="151"/>
    </location>
</feature>
<keyword evidence="4" id="KW-0539">Nucleus</keyword>
<reference evidence="7 8" key="1">
    <citation type="submission" date="2018-10" db="EMBL/GenBank/DDBJ databases">
        <title>A high-quality apple genome assembly.</title>
        <authorList>
            <person name="Hu J."/>
        </authorList>
    </citation>
    <scope>NUCLEOTIDE SEQUENCE [LARGE SCALE GENOMIC DNA]</scope>
    <source>
        <strain evidence="8">cv. HFTH1</strain>
        <tissue evidence="7">Young leaf</tissue>
    </source>
</reference>
<dbReference type="AlphaFoldDB" id="A0A498HSM3"/>
<dbReference type="PANTHER" id="PTHR36884:SF4">
    <property type="entry name" value="FIP1[III]-LIKE PROTEIN"/>
    <property type="match status" value="1"/>
</dbReference>
<keyword evidence="3" id="KW-0507">mRNA processing</keyword>
<evidence type="ECO:0000256" key="5">
    <source>
        <dbReference type="SAM" id="MobiDB-lite"/>
    </source>
</evidence>
<feature type="compositionally biased region" description="Polar residues" evidence="5">
    <location>
        <begin position="130"/>
        <end position="139"/>
    </location>
</feature>
<dbReference type="STRING" id="3750.A0A498HSM3"/>
<evidence type="ECO:0000256" key="2">
    <source>
        <dbReference type="ARBA" id="ARBA00007459"/>
    </source>
</evidence>
<organism evidence="7 8">
    <name type="scientific">Malus domestica</name>
    <name type="common">Apple</name>
    <name type="synonym">Pyrus malus</name>
    <dbReference type="NCBI Taxonomy" id="3750"/>
    <lineage>
        <taxon>Eukaryota</taxon>
        <taxon>Viridiplantae</taxon>
        <taxon>Streptophyta</taxon>
        <taxon>Embryophyta</taxon>
        <taxon>Tracheophyta</taxon>
        <taxon>Spermatophyta</taxon>
        <taxon>Magnoliopsida</taxon>
        <taxon>eudicotyledons</taxon>
        <taxon>Gunneridae</taxon>
        <taxon>Pentapetalae</taxon>
        <taxon>rosids</taxon>
        <taxon>fabids</taxon>
        <taxon>Rosales</taxon>
        <taxon>Rosaceae</taxon>
        <taxon>Amygdaloideae</taxon>
        <taxon>Maleae</taxon>
        <taxon>Malus</taxon>
    </lineage>
</organism>
<accession>A0A498HSM3</accession>
<protein>
    <recommendedName>
        <fullName evidence="6">Pre-mRNA polyadenylation factor Fip1 domain-containing protein</fullName>
    </recommendedName>
</protein>
<comment type="similarity">
    <text evidence="2">Belongs to the FIP1 family.</text>
</comment>
<feature type="compositionally biased region" description="Polar residues" evidence="5">
    <location>
        <begin position="499"/>
        <end position="510"/>
    </location>
</feature>
<sequence>MEDFDDDFGDLYAGVEAQANSAMNGAPDFAHFYTEPEEDVSEDNGKAKTTSPGTDSDCEELGEKVSALEENEDYSGSDSEDDLKIVLNDEDCEGKVFPNGGRWRVKNDEHEDEDSDGFPATKEYKYIRTQGPTSLSNGKGSEAVGSASSMSVRGDHENSLCYQRKGLSSQISCIGDTPNQMVPQNRYGFRLPWYRTILDVNIESFEEKPWRYPEVDVTDYFNFGLKEDSWKQYCISLEQLRLTSMQFRIPVSRASKLFQAKEAGSEYDKFAQETIYKETNNAGPRKFAPPSRDSDSSFRELELPKGRAIQIEDSMVERQPSFDGRHPRSLDSDVVIQIAVQDGTEETTNSGEEQGHTNCTAHEASENVECNANGNRTIPAKEDDLSVGTPEGNTRIAYSCSRRISATHPMTIDSDQRNDQCVDLDGYDYRQGNAVSLETTEITNKTKDNVGGDTLYVDQCMMEAQLSLGDDDQLSPTSFASDYETSKNSVHFDPEDINTPATSSFKNPKSNGIKRKVVDIKDYSMPKSPARKEHKHQQRRLDSVVEPKIHINDDASPTSEMDDLYDRDSSLNSSRRKKILPDFGCSDGEDISDYKESRHYGRRHADNHVHTAKTNYLDRKGSHNIQDKVGPFFRKNWNEGEYFCEDRDTDWHRFGRTQFTNERSLLPSRKSRGWHSKYSPPTVKERDAQFKRNANKLQFKKIPNHGGGCFGYKHEDDFVGEKFGRHASFTDRKRNTLDEFDEWQFPRLRRDLGGRDGYVAKPVFDWDDSWSGKIEDEYCRHGENQYLSNQLYRDLHAGEGRWNDSLSPRNDVSYSRTAERYGRREREIYSAESKESNWFDNRYDADEIDDIIYPSDQFKWRRSNWRSSVLHWTEDQLTVRHHGDKLYSERSSRSYQKYVRHEKFHAKYGSYNDAMHVDMLSEHDRLELKREGSSAHCINSSSKMYIGKHERTALRCRGSIDLVVGEGKVQLGEPKVGLVVQCVKHVICVTFPCFTLQSSVRSYKRGTLIHNGRQENMDPEIGGEQTTLADSSGSRTVQFNTRKVGHNQNNAKGLDKFPVTAQNGDMDVEEGQIVTDGLNTAHLQGRHASEYSAAASKVKRRTFAGESGSSGNKVAEGYDNQRILETKAKMEKRGERFKEPIILKKEPDKLSKPEIDLVVETAEAQLHRPSRKRRWGGIEVV</sequence>
<dbReference type="InterPro" id="IPR007854">
    <property type="entry name" value="Fip1_dom"/>
</dbReference>
<keyword evidence="8" id="KW-1185">Reference proteome</keyword>
<proteinExistence type="inferred from homology"/>
<comment type="subcellular location">
    <subcellularLocation>
        <location evidence="1">Nucleus</location>
    </subcellularLocation>
</comment>
<evidence type="ECO:0000256" key="1">
    <source>
        <dbReference type="ARBA" id="ARBA00004123"/>
    </source>
</evidence>
<gene>
    <name evidence="7" type="ORF">DVH24_025384</name>
</gene>
<name>A0A498HSM3_MALDO</name>
<dbReference type="Pfam" id="PF05182">
    <property type="entry name" value="Fip1"/>
    <property type="match status" value="1"/>
</dbReference>
<dbReference type="GO" id="GO:0005634">
    <property type="term" value="C:nucleus"/>
    <property type="evidence" value="ECO:0007669"/>
    <property type="project" value="UniProtKB-SubCell"/>
</dbReference>
<dbReference type="PANTHER" id="PTHR36884">
    <property type="entry name" value="FIP1[III]-LIKE PROTEIN"/>
    <property type="match status" value="1"/>
</dbReference>
<feature type="domain" description="Pre-mRNA polyadenylation factor Fip1" evidence="6">
    <location>
        <begin position="199"/>
        <end position="241"/>
    </location>
</feature>
<evidence type="ECO:0000256" key="4">
    <source>
        <dbReference type="ARBA" id="ARBA00023242"/>
    </source>
</evidence>
<feature type="compositionally biased region" description="Basic and acidic residues" evidence="5">
    <location>
        <begin position="539"/>
        <end position="553"/>
    </location>
</feature>
<dbReference type="Proteomes" id="UP000290289">
    <property type="component" value="Chromosome 16"/>
</dbReference>
<comment type="caution">
    <text evidence="7">The sequence shown here is derived from an EMBL/GenBank/DDBJ whole genome shotgun (WGS) entry which is preliminary data.</text>
</comment>
<feature type="region of interest" description="Disordered" evidence="5">
    <location>
        <begin position="26"/>
        <end position="60"/>
    </location>
</feature>
<evidence type="ECO:0000313" key="8">
    <source>
        <dbReference type="Proteomes" id="UP000290289"/>
    </source>
</evidence>
<dbReference type="GO" id="GO:0006397">
    <property type="term" value="P:mRNA processing"/>
    <property type="evidence" value="ECO:0007669"/>
    <property type="project" value="UniProtKB-KW"/>
</dbReference>
<evidence type="ECO:0000313" key="7">
    <source>
        <dbReference type="EMBL" id="RXH71883.1"/>
    </source>
</evidence>
<evidence type="ECO:0000259" key="6">
    <source>
        <dbReference type="Pfam" id="PF05182"/>
    </source>
</evidence>
<dbReference type="InterPro" id="IPR044976">
    <property type="entry name" value="FIPS5/FIPS3-like"/>
</dbReference>